<gene>
    <name evidence="2" type="ORF">AVEN_163463_1</name>
</gene>
<protein>
    <submittedName>
        <fullName evidence="2">Uncharacterized protein</fullName>
    </submittedName>
</protein>
<organism evidence="2 3">
    <name type="scientific">Araneus ventricosus</name>
    <name type="common">Orbweaver spider</name>
    <name type="synonym">Epeira ventricosa</name>
    <dbReference type="NCBI Taxonomy" id="182803"/>
    <lineage>
        <taxon>Eukaryota</taxon>
        <taxon>Metazoa</taxon>
        <taxon>Ecdysozoa</taxon>
        <taxon>Arthropoda</taxon>
        <taxon>Chelicerata</taxon>
        <taxon>Arachnida</taxon>
        <taxon>Araneae</taxon>
        <taxon>Araneomorphae</taxon>
        <taxon>Entelegynae</taxon>
        <taxon>Araneoidea</taxon>
        <taxon>Araneidae</taxon>
        <taxon>Araneus</taxon>
    </lineage>
</organism>
<feature type="region of interest" description="Disordered" evidence="1">
    <location>
        <begin position="1"/>
        <end position="41"/>
    </location>
</feature>
<reference evidence="2 3" key="1">
    <citation type="journal article" date="2019" name="Sci. Rep.">
        <title>Orb-weaving spider Araneus ventricosus genome elucidates the spidroin gene catalogue.</title>
        <authorList>
            <person name="Kono N."/>
            <person name="Nakamura H."/>
            <person name="Ohtoshi R."/>
            <person name="Moran D.A.P."/>
            <person name="Shinohara A."/>
            <person name="Yoshida Y."/>
            <person name="Fujiwara M."/>
            <person name="Mori M."/>
            <person name="Tomita M."/>
            <person name="Arakawa K."/>
        </authorList>
    </citation>
    <scope>NUCLEOTIDE SEQUENCE [LARGE SCALE GENOMIC DNA]</scope>
</reference>
<proteinExistence type="predicted"/>
<sequence length="105" mass="11377">MVSIPVKVGIMRPGGRDIDVQGSDPGGRDQTSDSLVQSEPSKVTMVPYSSTVCLYASRMTFTRTKLLMMTGGGGSYYDPGVTCPRYASELVVTSQVFQKRNFGEI</sequence>
<accession>A0A4Y2JW48</accession>
<evidence type="ECO:0000313" key="2">
    <source>
        <dbReference type="EMBL" id="GBM93728.1"/>
    </source>
</evidence>
<evidence type="ECO:0000256" key="1">
    <source>
        <dbReference type="SAM" id="MobiDB-lite"/>
    </source>
</evidence>
<evidence type="ECO:0000313" key="3">
    <source>
        <dbReference type="Proteomes" id="UP000499080"/>
    </source>
</evidence>
<name>A0A4Y2JW48_ARAVE</name>
<keyword evidence="3" id="KW-1185">Reference proteome</keyword>
<comment type="caution">
    <text evidence="2">The sequence shown here is derived from an EMBL/GenBank/DDBJ whole genome shotgun (WGS) entry which is preliminary data.</text>
</comment>
<feature type="compositionally biased region" description="Polar residues" evidence="1">
    <location>
        <begin position="32"/>
        <end position="41"/>
    </location>
</feature>
<dbReference type="Proteomes" id="UP000499080">
    <property type="component" value="Unassembled WGS sequence"/>
</dbReference>
<dbReference type="AlphaFoldDB" id="A0A4Y2JW48"/>
<dbReference type="EMBL" id="BGPR01003902">
    <property type="protein sequence ID" value="GBM93728.1"/>
    <property type="molecule type" value="Genomic_DNA"/>
</dbReference>